<evidence type="ECO:0000313" key="1">
    <source>
        <dbReference type="EMBL" id="AYV83645.1"/>
    </source>
</evidence>
<reference evidence="1" key="1">
    <citation type="submission" date="2018-10" db="EMBL/GenBank/DDBJ databases">
        <title>Hidden diversity of soil giant viruses.</title>
        <authorList>
            <person name="Schulz F."/>
            <person name="Alteio L."/>
            <person name="Goudeau D."/>
            <person name="Ryan E.M."/>
            <person name="Malmstrom R.R."/>
            <person name="Blanchard J."/>
            <person name="Woyke T."/>
        </authorList>
    </citation>
    <scope>NUCLEOTIDE SEQUENCE</scope>
    <source>
        <strain evidence="1">HYV1</strain>
    </source>
</reference>
<protein>
    <submittedName>
        <fullName evidence="1">Uncharacterized protein</fullName>
    </submittedName>
</protein>
<name>A0A3G5A8T7_9VIRU</name>
<gene>
    <name evidence="1" type="ORF">Hyperionvirus9_62</name>
</gene>
<organism evidence="1">
    <name type="scientific">Hyperionvirus sp</name>
    <dbReference type="NCBI Taxonomy" id="2487770"/>
    <lineage>
        <taxon>Viruses</taxon>
        <taxon>Varidnaviria</taxon>
        <taxon>Bamfordvirae</taxon>
        <taxon>Nucleocytoviricota</taxon>
        <taxon>Megaviricetes</taxon>
        <taxon>Imitervirales</taxon>
        <taxon>Mimiviridae</taxon>
        <taxon>Klosneuvirinae</taxon>
    </lineage>
</organism>
<proteinExistence type="predicted"/>
<accession>A0A3G5A8T7</accession>
<sequence>MVSSRGVPNEYVSKHMGLEQQSILDDEMDLAQMVQ</sequence>
<dbReference type="EMBL" id="MK072391">
    <property type="protein sequence ID" value="AYV83645.1"/>
    <property type="molecule type" value="Genomic_DNA"/>
</dbReference>